<feature type="domain" description="N-terminal Ras-GEF" evidence="4">
    <location>
        <begin position="320"/>
        <end position="452"/>
    </location>
</feature>
<dbReference type="PROSITE" id="PS50009">
    <property type="entry name" value="RASGEF_CAT"/>
    <property type="match status" value="1"/>
</dbReference>
<dbReference type="SUPFAM" id="SSF48366">
    <property type="entry name" value="Ras GEF"/>
    <property type="match status" value="1"/>
</dbReference>
<dbReference type="Pfam" id="PF00617">
    <property type="entry name" value="RasGEF"/>
    <property type="match status" value="1"/>
</dbReference>
<dbReference type="InterPro" id="IPR019804">
    <property type="entry name" value="Ras_G-nucl-exch_fac_CS"/>
</dbReference>
<organism evidence="5 6">
    <name type="scientific">Acrasis kona</name>
    <dbReference type="NCBI Taxonomy" id="1008807"/>
    <lineage>
        <taxon>Eukaryota</taxon>
        <taxon>Discoba</taxon>
        <taxon>Heterolobosea</taxon>
        <taxon>Tetramitia</taxon>
        <taxon>Eutetramitia</taxon>
        <taxon>Acrasidae</taxon>
        <taxon>Acrasis</taxon>
    </lineage>
</organism>
<protein>
    <submittedName>
        <fullName evidence="5">RasGEF</fullName>
    </submittedName>
</protein>
<dbReference type="PANTHER" id="PTHR23113:SF368">
    <property type="entry name" value="CELL DIVISION CONTROL PROTEIN 25"/>
    <property type="match status" value="1"/>
</dbReference>
<dbReference type="InterPro" id="IPR036964">
    <property type="entry name" value="RASGEF_cat_dom_sf"/>
</dbReference>
<keyword evidence="1 2" id="KW-0344">Guanine-nucleotide releasing factor</keyword>
<comment type="caution">
    <text evidence="5">The sequence shown here is derived from an EMBL/GenBank/DDBJ whole genome shotgun (WGS) entry which is preliminary data.</text>
</comment>
<keyword evidence="6" id="KW-1185">Reference proteome</keyword>
<evidence type="ECO:0000259" key="3">
    <source>
        <dbReference type="PROSITE" id="PS50009"/>
    </source>
</evidence>
<dbReference type="InterPro" id="IPR023578">
    <property type="entry name" value="Ras_GEF_dom_sf"/>
</dbReference>
<dbReference type="EMBL" id="JAOPGA020001520">
    <property type="protein sequence ID" value="KAL0489151.1"/>
    <property type="molecule type" value="Genomic_DNA"/>
</dbReference>
<evidence type="ECO:0000313" key="5">
    <source>
        <dbReference type="EMBL" id="KAL0489151.1"/>
    </source>
</evidence>
<dbReference type="Gene3D" id="1.10.840.10">
    <property type="entry name" value="Ras guanine-nucleotide exchange factors catalytic domain"/>
    <property type="match status" value="1"/>
</dbReference>
<dbReference type="Gene3D" id="1.20.870.10">
    <property type="entry name" value="Son of sevenless (SoS) protein Chain: S domain 1"/>
    <property type="match status" value="1"/>
</dbReference>
<evidence type="ECO:0000313" key="6">
    <source>
        <dbReference type="Proteomes" id="UP001431209"/>
    </source>
</evidence>
<dbReference type="Proteomes" id="UP001431209">
    <property type="component" value="Unassembled WGS sequence"/>
</dbReference>
<dbReference type="InterPro" id="IPR018649">
    <property type="entry name" value="SHOCT"/>
</dbReference>
<evidence type="ECO:0000256" key="1">
    <source>
        <dbReference type="ARBA" id="ARBA00022658"/>
    </source>
</evidence>
<dbReference type="InterPro" id="IPR000651">
    <property type="entry name" value="Ras-like_Gua-exchang_fac_N"/>
</dbReference>
<dbReference type="PROSITE" id="PS50212">
    <property type="entry name" value="RASGEF_NTER"/>
    <property type="match status" value="1"/>
</dbReference>
<proteinExistence type="predicted"/>
<dbReference type="GO" id="GO:0005886">
    <property type="term" value="C:plasma membrane"/>
    <property type="evidence" value="ECO:0007669"/>
    <property type="project" value="TreeGrafter"/>
</dbReference>
<accession>A0AAW2ZJ22</accession>
<dbReference type="SMART" id="SM00229">
    <property type="entry name" value="RasGEFN"/>
    <property type="match status" value="1"/>
</dbReference>
<dbReference type="GO" id="GO:0007265">
    <property type="term" value="P:Ras protein signal transduction"/>
    <property type="evidence" value="ECO:0007669"/>
    <property type="project" value="TreeGrafter"/>
</dbReference>
<dbReference type="Pfam" id="PF00618">
    <property type="entry name" value="RasGEF_N"/>
    <property type="match status" value="1"/>
</dbReference>
<dbReference type="PANTHER" id="PTHR23113">
    <property type="entry name" value="GUANINE NUCLEOTIDE EXCHANGE FACTOR"/>
    <property type="match status" value="1"/>
</dbReference>
<dbReference type="AlphaFoldDB" id="A0AAW2ZJ22"/>
<dbReference type="Pfam" id="PF09851">
    <property type="entry name" value="SHOCT"/>
    <property type="match status" value="2"/>
</dbReference>
<dbReference type="SMART" id="SM00147">
    <property type="entry name" value="RasGEF"/>
    <property type="match status" value="1"/>
</dbReference>
<evidence type="ECO:0000256" key="2">
    <source>
        <dbReference type="PROSITE-ProRule" id="PRU00168"/>
    </source>
</evidence>
<gene>
    <name evidence="5" type="ORF">AKO1_013867</name>
</gene>
<dbReference type="CDD" id="cd06224">
    <property type="entry name" value="REM"/>
    <property type="match status" value="1"/>
</dbReference>
<dbReference type="InterPro" id="IPR008937">
    <property type="entry name" value="Ras-like_GEF"/>
</dbReference>
<feature type="domain" description="Ras-GEF" evidence="3">
    <location>
        <begin position="485"/>
        <end position="719"/>
    </location>
</feature>
<dbReference type="CDD" id="cd00155">
    <property type="entry name" value="RasGEF"/>
    <property type="match status" value="1"/>
</dbReference>
<dbReference type="InterPro" id="IPR001895">
    <property type="entry name" value="RASGEF_cat_dom"/>
</dbReference>
<evidence type="ECO:0000259" key="4">
    <source>
        <dbReference type="PROSITE" id="PS50212"/>
    </source>
</evidence>
<name>A0AAW2ZJ22_9EUKA</name>
<dbReference type="PROSITE" id="PS00720">
    <property type="entry name" value="RASGEF"/>
    <property type="match status" value="1"/>
</dbReference>
<dbReference type="GO" id="GO:0005085">
    <property type="term" value="F:guanyl-nucleotide exchange factor activity"/>
    <property type="evidence" value="ECO:0007669"/>
    <property type="project" value="UniProtKB-KW"/>
</dbReference>
<reference evidence="5 6" key="1">
    <citation type="submission" date="2024-03" db="EMBL/GenBank/DDBJ databases">
        <title>The Acrasis kona genome and developmental transcriptomes reveal deep origins of eukaryotic multicellular pathways.</title>
        <authorList>
            <person name="Sheikh S."/>
            <person name="Fu C.-J."/>
            <person name="Brown M.W."/>
            <person name="Baldauf S.L."/>
        </authorList>
    </citation>
    <scope>NUCLEOTIDE SEQUENCE [LARGE SCALE GENOMIC DNA]</scope>
    <source>
        <strain evidence="5 6">ATCC MYA-3509</strain>
    </source>
</reference>
<sequence length="740" mass="86181">MSSEPLPLSKTTSLPVIELSISFLTEKQQEDVALYKTFLTKGVITTEEFEKKRQDILKKSPRGLSRCESAQGMNSGWKSPRIKLEEERQKKTEEQKALYKHLSARELSKLEKLTLFYNKNFITEDEFERKKDEIYQLCITRITPSNDSETTDTCSVPETLSDTNFVPIEDEVYSDNEPEDDDQQTIIKTKMDVEKVRLKALVKRGQLDEDVCNEMILTPNLVERGIVTTDELKVLGALAPTDEEDYTYFSTPAKEVHRKSHIRKIEVLSLRDQIDYQEVKVAPPLLSHKNDIQPIDPTPFYMQDYKTIIVNHEDERIEIKDGIVEFATLSKLIEEMTHPQKFDAHMMHTFFLTFRSFTDIETLFIKLKERFNYPPNPNCTFQEFAMFKDAFLDRVRLRVVSCVKYWIENFYFFDFLGNEKAVAHLSDFIGMLDSSNAKPLAKMISRTVEKIGSEVVRIQAPLKCPPRRTVKYTIIKRNQHVLDFHRKEIARQLALIDFEMFSKIQAKECLNSSWSRESRETMATNINQMTQFFNKVSAFVGGEIVKCEKQSDRVKVICKFIKVAKRSLDYHNYNGVFSIMSGMSVSAIHRLKSTWEAVPKEYMDIHNDLNDFMSRDGNFKRLRVALREGNPPSIPYVGLYLKDLTFIEDGSPKYVTRDGVKMINFTKCSQFAAVIRDIQTFQNQRYAFEVYPELRDLILNVSVMSEKEMYDLSLLREARTRQSRKMSATDVNKRTTLKLY</sequence>